<accession>A0A8S1L6C6</accession>
<name>A0A8S1L6C6_PARPR</name>
<gene>
    <name evidence="1" type="ORF">PPRIM_AZ9-3.1.T0320158</name>
</gene>
<dbReference type="OMA" id="VEPMITT"/>
<keyword evidence="2" id="KW-1185">Reference proteome</keyword>
<dbReference type="Proteomes" id="UP000688137">
    <property type="component" value="Unassembled WGS sequence"/>
</dbReference>
<proteinExistence type="predicted"/>
<dbReference type="EMBL" id="CAJJDM010000031">
    <property type="protein sequence ID" value="CAD8061795.1"/>
    <property type="molecule type" value="Genomic_DNA"/>
</dbReference>
<reference evidence="1" key="1">
    <citation type="submission" date="2021-01" db="EMBL/GenBank/DDBJ databases">
        <authorList>
            <consortium name="Genoscope - CEA"/>
            <person name="William W."/>
        </authorList>
    </citation>
    <scope>NUCLEOTIDE SEQUENCE</scope>
</reference>
<organism evidence="1 2">
    <name type="scientific">Paramecium primaurelia</name>
    <dbReference type="NCBI Taxonomy" id="5886"/>
    <lineage>
        <taxon>Eukaryota</taxon>
        <taxon>Sar</taxon>
        <taxon>Alveolata</taxon>
        <taxon>Ciliophora</taxon>
        <taxon>Intramacronucleata</taxon>
        <taxon>Oligohymenophorea</taxon>
        <taxon>Peniculida</taxon>
        <taxon>Parameciidae</taxon>
        <taxon>Paramecium</taxon>
    </lineage>
</organism>
<protein>
    <submittedName>
        <fullName evidence="1">Uncharacterized protein</fullName>
    </submittedName>
</protein>
<evidence type="ECO:0000313" key="1">
    <source>
        <dbReference type="EMBL" id="CAD8061795.1"/>
    </source>
</evidence>
<dbReference type="AlphaFoldDB" id="A0A8S1L6C6"/>
<sequence length="334" mass="39167">MNKQDKPESRAQRNIRIVMANLKEDLKYKVVKYFGHQKEEQELAKPRYAHSQFPKQQFFSQEAESNLIDFCLDNQGLKVSKVGTLVEPMITTEEIPQRPSIRKMKAIKQPVFFTEVTTTHFQPSERPKEVPASIKRSTKQQMMNKEILRRLGLLSVQAKRELEIEKLCNRALKVARIKDSPELNKRQIEVIQKQMRDAEKQSQELEIQRCTTSASAASRKAFDYQDDYLLECLSERPQLVYSVQSFRNRPQTQQAKSRIHNFFKTVTLAHLDNKDEIKKDDLSMQFQMQSIKESLQLCKKKLLDYNDEIEIALTEDIKGQVIEYKNIIKNNNIK</sequence>
<comment type="caution">
    <text evidence="1">The sequence shown here is derived from an EMBL/GenBank/DDBJ whole genome shotgun (WGS) entry which is preliminary data.</text>
</comment>
<evidence type="ECO:0000313" key="2">
    <source>
        <dbReference type="Proteomes" id="UP000688137"/>
    </source>
</evidence>